<accession>A0A935N1T0</accession>
<comment type="caution">
    <text evidence="1">The sequence shown here is derived from an EMBL/GenBank/DDBJ whole genome shotgun (WGS) entry which is preliminary data.</text>
</comment>
<evidence type="ECO:0000313" key="1">
    <source>
        <dbReference type="EMBL" id="MBK7414155.1"/>
    </source>
</evidence>
<proteinExistence type="predicted"/>
<organism evidence="1 2">
    <name type="scientific">Candidatus Dechloromonas phosphorivorans</name>
    <dbReference type="NCBI Taxonomy" id="2899244"/>
    <lineage>
        <taxon>Bacteria</taxon>
        <taxon>Pseudomonadati</taxon>
        <taxon>Pseudomonadota</taxon>
        <taxon>Betaproteobacteria</taxon>
        <taxon>Rhodocyclales</taxon>
        <taxon>Azonexaceae</taxon>
        <taxon>Dechloromonas</taxon>
    </lineage>
</organism>
<dbReference type="Gene3D" id="1.20.120.30">
    <property type="entry name" value="Aspartate receptor, ligand-binding domain"/>
    <property type="match status" value="1"/>
</dbReference>
<evidence type="ECO:0000313" key="2">
    <source>
        <dbReference type="Proteomes" id="UP000739411"/>
    </source>
</evidence>
<dbReference type="AlphaFoldDB" id="A0A935N1T0"/>
<protein>
    <submittedName>
        <fullName evidence="1">CZB domain-containing protein</fullName>
    </submittedName>
</protein>
<reference evidence="1 2" key="1">
    <citation type="submission" date="2020-10" db="EMBL/GenBank/DDBJ databases">
        <title>Connecting structure to function with the recovery of over 1000 high-quality activated sludge metagenome-assembled genomes encoding full-length rRNA genes using long-read sequencing.</title>
        <authorList>
            <person name="Singleton C.M."/>
            <person name="Petriglieri F."/>
            <person name="Kristensen J.M."/>
            <person name="Kirkegaard R.H."/>
            <person name="Michaelsen T.Y."/>
            <person name="Andersen M.H."/>
            <person name="Karst S.M."/>
            <person name="Dueholm M.S."/>
            <person name="Nielsen P.H."/>
            <person name="Albertsen M."/>
        </authorList>
    </citation>
    <scope>NUCLEOTIDE SEQUENCE [LARGE SCALE GENOMIC DNA]</scope>
    <source>
        <strain evidence="1">EsbW_18-Q3-R4-48_BATAC.463</strain>
    </source>
</reference>
<sequence length="118" mass="13302">MLGIDFDEAIRLHNGWRRQFMNAFAYGSYADMPLSDHQGCMFGYAIAAADDASRALPQFQALIKTHTRFHALASEIQELSSNGMADAADLMLPQLADESHRLANLFDELRALQRERRS</sequence>
<gene>
    <name evidence="1" type="ORF">IPJ38_02570</name>
</gene>
<dbReference type="Proteomes" id="UP000739411">
    <property type="component" value="Unassembled WGS sequence"/>
</dbReference>
<dbReference type="EMBL" id="JADJMS010000006">
    <property type="protein sequence ID" value="MBK7414155.1"/>
    <property type="molecule type" value="Genomic_DNA"/>
</dbReference>
<name>A0A935N1T0_9RHOO</name>